<protein>
    <recommendedName>
        <fullName evidence="3">HMA domain-containing protein</fullName>
    </recommendedName>
</protein>
<evidence type="ECO:0000256" key="1">
    <source>
        <dbReference type="ARBA" id="ARBA00022723"/>
    </source>
</evidence>
<gene>
    <name evidence="4" type="ORF">ZIOFF_033813</name>
</gene>
<feature type="domain" description="HMA" evidence="3">
    <location>
        <begin position="8"/>
        <end position="71"/>
    </location>
</feature>
<keyword evidence="1" id="KW-0479">Metal-binding</keyword>
<dbReference type="InterPro" id="IPR006121">
    <property type="entry name" value="HMA_dom"/>
</dbReference>
<dbReference type="OrthoDB" id="1919822at2759"/>
<sequence>MVPELEKARVTELHVRMDCRGCVQKIKKALHSIDGIFSTNIDLASQKLTVVGTAEPEAIVKAIKKARKIATVCSHTEPAGEATGGAAEPAAAPPPPAAEPPANQPPAEAETTPPKEEAPPSQGQAAAPEVKEAVPGEPKEVGAIIPVVHHYPYDRIPNYYHCNDHCYYPFPRRYEPPDYAYSGYSHYRTSPYALPQRVRYIQDGVAGDDYSYGGNYRRGGGGEVCVFSEENPNACTIV</sequence>
<dbReference type="Pfam" id="PF00403">
    <property type="entry name" value="HMA"/>
    <property type="match status" value="1"/>
</dbReference>
<evidence type="ECO:0000256" key="2">
    <source>
        <dbReference type="SAM" id="MobiDB-lite"/>
    </source>
</evidence>
<dbReference type="GO" id="GO:0046872">
    <property type="term" value="F:metal ion binding"/>
    <property type="evidence" value="ECO:0007669"/>
    <property type="project" value="UniProtKB-KW"/>
</dbReference>
<dbReference type="Proteomes" id="UP000734854">
    <property type="component" value="Unassembled WGS sequence"/>
</dbReference>
<accession>A0A8J5GK44</accession>
<evidence type="ECO:0000259" key="3">
    <source>
        <dbReference type="PROSITE" id="PS50846"/>
    </source>
</evidence>
<organism evidence="4 5">
    <name type="scientific">Zingiber officinale</name>
    <name type="common">Ginger</name>
    <name type="synonym">Amomum zingiber</name>
    <dbReference type="NCBI Taxonomy" id="94328"/>
    <lineage>
        <taxon>Eukaryota</taxon>
        <taxon>Viridiplantae</taxon>
        <taxon>Streptophyta</taxon>
        <taxon>Embryophyta</taxon>
        <taxon>Tracheophyta</taxon>
        <taxon>Spermatophyta</taxon>
        <taxon>Magnoliopsida</taxon>
        <taxon>Liliopsida</taxon>
        <taxon>Zingiberales</taxon>
        <taxon>Zingiberaceae</taxon>
        <taxon>Zingiber</taxon>
    </lineage>
</organism>
<feature type="region of interest" description="Disordered" evidence="2">
    <location>
        <begin position="76"/>
        <end position="134"/>
    </location>
</feature>
<evidence type="ECO:0000313" key="4">
    <source>
        <dbReference type="EMBL" id="KAG6508439.1"/>
    </source>
</evidence>
<name>A0A8J5GK44_ZINOF</name>
<dbReference type="EMBL" id="JACMSC010000009">
    <property type="protein sequence ID" value="KAG6508439.1"/>
    <property type="molecule type" value="Genomic_DNA"/>
</dbReference>
<dbReference type="PROSITE" id="PS50846">
    <property type="entry name" value="HMA_2"/>
    <property type="match status" value="1"/>
</dbReference>
<dbReference type="AlphaFoldDB" id="A0A8J5GK44"/>
<feature type="compositionally biased region" description="Pro residues" evidence="2">
    <location>
        <begin position="91"/>
        <end position="104"/>
    </location>
</feature>
<dbReference type="PANTHER" id="PTHR22814">
    <property type="entry name" value="COPPER TRANSPORT PROTEIN ATOX1-RELATED"/>
    <property type="match status" value="1"/>
</dbReference>
<proteinExistence type="predicted"/>
<evidence type="ECO:0000313" key="5">
    <source>
        <dbReference type="Proteomes" id="UP000734854"/>
    </source>
</evidence>
<feature type="compositionally biased region" description="Low complexity" evidence="2">
    <location>
        <begin position="77"/>
        <end position="90"/>
    </location>
</feature>
<keyword evidence="5" id="KW-1185">Reference proteome</keyword>
<comment type="caution">
    <text evidence="4">The sequence shown here is derived from an EMBL/GenBank/DDBJ whole genome shotgun (WGS) entry which is preliminary data.</text>
</comment>
<reference evidence="4 5" key="1">
    <citation type="submission" date="2020-08" db="EMBL/GenBank/DDBJ databases">
        <title>Plant Genome Project.</title>
        <authorList>
            <person name="Zhang R.-G."/>
        </authorList>
    </citation>
    <scope>NUCLEOTIDE SEQUENCE [LARGE SCALE GENOMIC DNA]</scope>
    <source>
        <tissue evidence="4">Rhizome</tissue>
    </source>
</reference>
<dbReference type="CDD" id="cd00371">
    <property type="entry name" value="HMA"/>
    <property type="match status" value="1"/>
</dbReference>
<dbReference type="PANTHER" id="PTHR22814:SF320">
    <property type="entry name" value="OS01G0309800 PROTEIN"/>
    <property type="match status" value="1"/>
</dbReference>